<gene>
    <name evidence="1" type="ORF">SAMN05192574_101390</name>
</gene>
<protein>
    <submittedName>
        <fullName evidence="1">Uncharacterized protein</fullName>
    </submittedName>
</protein>
<organism evidence="1 2">
    <name type="scientific">Mucilaginibacter gossypiicola</name>
    <dbReference type="NCBI Taxonomy" id="551995"/>
    <lineage>
        <taxon>Bacteria</taxon>
        <taxon>Pseudomonadati</taxon>
        <taxon>Bacteroidota</taxon>
        <taxon>Sphingobacteriia</taxon>
        <taxon>Sphingobacteriales</taxon>
        <taxon>Sphingobacteriaceae</taxon>
        <taxon>Mucilaginibacter</taxon>
    </lineage>
</organism>
<dbReference type="AlphaFoldDB" id="A0A1H8A988"/>
<sequence length="256" mass="29653">MNAISFTHRKKRIDCTAPSVWNEVTPRQLMLWVFNAYRETSDEEKLELAVPIFYGIKPSIFKDMKPWQRIQIAPSLRMLIKENRLNRWVIKSFSLFFKRYHGPADKLANLTAHEFFNVCEPLYWQFKQTGDNDTLNALCAVLYRPKRSGIIDDDIREDVTDAGIAKRQQKFKRLSKAFKLAIAFNYEGCRNYVASTHSKAFEGNKGKSKKRGDVTLSLAGGPLGDHASTKKTNLYTFLLHLVNLIEQEEEFKRNNP</sequence>
<accession>A0A1H8A988</accession>
<reference evidence="2" key="1">
    <citation type="submission" date="2016-10" db="EMBL/GenBank/DDBJ databases">
        <authorList>
            <person name="Varghese N."/>
            <person name="Submissions S."/>
        </authorList>
    </citation>
    <scope>NUCLEOTIDE SEQUENCE [LARGE SCALE GENOMIC DNA]</scope>
    <source>
        <strain evidence="2">Gh-48</strain>
    </source>
</reference>
<name>A0A1H8A988_9SPHI</name>
<dbReference type="STRING" id="551995.SAMN05192574_101390"/>
<evidence type="ECO:0000313" key="2">
    <source>
        <dbReference type="Proteomes" id="UP000198942"/>
    </source>
</evidence>
<dbReference type="Proteomes" id="UP000198942">
    <property type="component" value="Unassembled WGS sequence"/>
</dbReference>
<proteinExistence type="predicted"/>
<keyword evidence="2" id="KW-1185">Reference proteome</keyword>
<dbReference type="EMBL" id="FOCL01000001">
    <property type="protein sequence ID" value="SEM66474.1"/>
    <property type="molecule type" value="Genomic_DNA"/>
</dbReference>
<dbReference type="OrthoDB" id="958788at2"/>
<evidence type="ECO:0000313" key="1">
    <source>
        <dbReference type="EMBL" id="SEM66474.1"/>
    </source>
</evidence>
<dbReference type="RefSeq" id="WP_091206889.1">
    <property type="nucleotide sequence ID" value="NZ_FOCL01000001.1"/>
</dbReference>